<comment type="caution">
    <text evidence="6">The sequence shown here is derived from an EMBL/GenBank/DDBJ whole genome shotgun (WGS) entry which is preliminary data.</text>
</comment>
<dbReference type="PRINTS" id="PR00723">
    <property type="entry name" value="SUBTILISIN"/>
</dbReference>
<evidence type="ECO:0000256" key="2">
    <source>
        <dbReference type="ARBA" id="ARBA00022801"/>
    </source>
</evidence>
<protein>
    <submittedName>
        <fullName evidence="6">S8 family serine peptidase</fullName>
    </submittedName>
</protein>
<name>A0ABT7FJR5_9RHOB</name>
<dbReference type="SUPFAM" id="SSF52743">
    <property type="entry name" value="Subtilisin-like"/>
    <property type="match status" value="1"/>
</dbReference>
<evidence type="ECO:0000256" key="1">
    <source>
        <dbReference type="ARBA" id="ARBA00022670"/>
    </source>
</evidence>
<accession>A0ABT7FJR5</accession>
<keyword evidence="3" id="KW-0720">Serine protease</keyword>
<dbReference type="InterPro" id="IPR036852">
    <property type="entry name" value="Peptidase_S8/S53_dom_sf"/>
</dbReference>
<dbReference type="InterPro" id="IPR015500">
    <property type="entry name" value="Peptidase_S8_subtilisin-rel"/>
</dbReference>
<evidence type="ECO:0000313" key="6">
    <source>
        <dbReference type="EMBL" id="MDK3075270.1"/>
    </source>
</evidence>
<reference evidence="6 7" key="1">
    <citation type="submission" date="2023-05" db="EMBL/GenBank/DDBJ databases">
        <title>Sedimentitalea sp. nov. JM2-8.</title>
        <authorList>
            <person name="Huang J."/>
        </authorList>
    </citation>
    <scope>NUCLEOTIDE SEQUENCE [LARGE SCALE GENOMIC DNA]</scope>
    <source>
        <strain evidence="6 7">JM2-8</strain>
    </source>
</reference>
<evidence type="ECO:0000256" key="3">
    <source>
        <dbReference type="ARBA" id="ARBA00022825"/>
    </source>
</evidence>
<evidence type="ECO:0000259" key="5">
    <source>
        <dbReference type="Pfam" id="PF00082"/>
    </source>
</evidence>
<dbReference type="EMBL" id="JASNJE010000033">
    <property type="protein sequence ID" value="MDK3075270.1"/>
    <property type="molecule type" value="Genomic_DNA"/>
</dbReference>
<dbReference type="InterPro" id="IPR000209">
    <property type="entry name" value="Peptidase_S8/S53_dom"/>
</dbReference>
<dbReference type="Proteomes" id="UP001227126">
    <property type="component" value="Unassembled WGS sequence"/>
</dbReference>
<organism evidence="6 7">
    <name type="scientific">Sedimentitalea xiamensis</name>
    <dbReference type="NCBI Taxonomy" id="3050037"/>
    <lineage>
        <taxon>Bacteria</taxon>
        <taxon>Pseudomonadati</taxon>
        <taxon>Pseudomonadota</taxon>
        <taxon>Alphaproteobacteria</taxon>
        <taxon>Rhodobacterales</taxon>
        <taxon>Paracoccaceae</taxon>
        <taxon>Sedimentitalea</taxon>
    </lineage>
</organism>
<evidence type="ECO:0000256" key="4">
    <source>
        <dbReference type="SAM" id="MobiDB-lite"/>
    </source>
</evidence>
<proteinExistence type="predicted"/>
<keyword evidence="2" id="KW-0378">Hydrolase</keyword>
<keyword evidence="1" id="KW-0645">Protease</keyword>
<dbReference type="Pfam" id="PF00082">
    <property type="entry name" value="Peptidase_S8"/>
    <property type="match status" value="1"/>
</dbReference>
<evidence type="ECO:0000313" key="7">
    <source>
        <dbReference type="Proteomes" id="UP001227126"/>
    </source>
</evidence>
<sequence length="449" mass="48225">MATLNAALAKRADELGQEWLKLANLIEKYAHESFVPGDEYGFNNPSDMKEIDGKRLFEADDRPDLGFGVPLVLPDRETARNLLEVLEPVRSSEGGQIISCELTPMTAELAPEGQHWCAGRGQGYSFGNRAAARRLIGADRLKAKGLRGKGVHVFVVDQGLNQSYIERLGGNFATGVPWETDNKVKVPGEEKAPYLPVERGHGGMLVRSLIDLAPESKIYDFPLIPRRITGSDFFGLNATYAFWIIRLLCDTLAGPWVILNAWGLVDRFAETVRGGYSNNRNHWLNILIASIGTRHDVIFAAGNNGQFCGDPRATGYDLGPGRSIFGANGLPEVYSAGAVRTDGTWVGAASQGPGPSGFAVSTGIPVQKPDLAAPSWFNEDRDAALRSGGTSSAAAVLAGVVAALRSHPELGSMTPAALRQHLRGNSRPTNGPGWSRRTGTGIVNLTDVL</sequence>
<keyword evidence="7" id="KW-1185">Reference proteome</keyword>
<dbReference type="Gene3D" id="3.40.50.200">
    <property type="entry name" value="Peptidase S8/S53 domain"/>
    <property type="match status" value="1"/>
</dbReference>
<gene>
    <name evidence="6" type="ORF">QO034_19475</name>
</gene>
<feature type="domain" description="Peptidase S8/S53" evidence="5">
    <location>
        <begin position="149"/>
        <end position="441"/>
    </location>
</feature>
<feature type="region of interest" description="Disordered" evidence="4">
    <location>
        <begin position="423"/>
        <end position="449"/>
    </location>
</feature>